<comment type="caution">
    <text evidence="1">The sequence shown here is derived from an EMBL/GenBank/DDBJ whole genome shotgun (WGS) entry which is preliminary data.</text>
</comment>
<dbReference type="RefSeq" id="WP_162625856.1">
    <property type="nucleotide sequence ID" value="NZ_CDBT01000056.1"/>
</dbReference>
<reference evidence="1 2" key="1">
    <citation type="submission" date="2024-09" db="EMBL/GenBank/DDBJ databases">
        <title>Aeromonas strains Genome sequencing and assembly.</title>
        <authorList>
            <person name="Hu X."/>
            <person name="Tang B."/>
        </authorList>
    </citation>
    <scope>NUCLEOTIDE SEQUENCE [LARGE SCALE GENOMIC DNA]</scope>
    <source>
        <strain evidence="1 2">NB23SCDHY001</strain>
    </source>
</reference>
<accession>A0ABW9GU89</accession>
<protein>
    <submittedName>
        <fullName evidence="1">Uncharacterized protein</fullName>
    </submittedName>
</protein>
<dbReference type="EMBL" id="JBGXBU010000008">
    <property type="protein sequence ID" value="MFM4894492.1"/>
    <property type="molecule type" value="Genomic_DNA"/>
</dbReference>
<evidence type="ECO:0000313" key="1">
    <source>
        <dbReference type="EMBL" id="MFM4894492.1"/>
    </source>
</evidence>
<gene>
    <name evidence="1" type="ORF">ACEUDJ_16715</name>
</gene>
<dbReference type="Proteomes" id="UP001630969">
    <property type="component" value="Unassembled WGS sequence"/>
</dbReference>
<name>A0ABW9GU89_9GAMM</name>
<organism evidence="1 2">
    <name type="scientific">Aeromonas bivalvium</name>
    <dbReference type="NCBI Taxonomy" id="440079"/>
    <lineage>
        <taxon>Bacteria</taxon>
        <taxon>Pseudomonadati</taxon>
        <taxon>Pseudomonadota</taxon>
        <taxon>Gammaproteobacteria</taxon>
        <taxon>Aeromonadales</taxon>
        <taxon>Aeromonadaceae</taxon>
        <taxon>Aeromonas</taxon>
    </lineage>
</organism>
<proteinExistence type="predicted"/>
<dbReference type="GeneID" id="97221775"/>
<evidence type="ECO:0000313" key="2">
    <source>
        <dbReference type="Proteomes" id="UP001630969"/>
    </source>
</evidence>
<keyword evidence="2" id="KW-1185">Reference proteome</keyword>
<sequence length="46" mass="5226">MKNYLPAIDIMMCHLGISFEQACEQLGLSLSEQQTLSAIQRQELQD</sequence>